<dbReference type="InterPro" id="IPR008780">
    <property type="entry name" value="Plasmodium_Vir"/>
</dbReference>
<keyword evidence="1" id="KW-0472">Membrane</keyword>
<gene>
    <name evidence="2" type="ORF">PVC01_000024700</name>
</gene>
<dbReference type="EMBL" id="FLYI01000031">
    <property type="protein sequence ID" value="SCA59774.1"/>
    <property type="molecule type" value="Genomic_DNA"/>
</dbReference>
<keyword evidence="1" id="KW-1133">Transmembrane helix</keyword>
<organism evidence="2 3">
    <name type="scientific">Plasmodium vivax</name>
    <name type="common">malaria parasite P. vivax</name>
    <dbReference type="NCBI Taxonomy" id="5855"/>
    <lineage>
        <taxon>Eukaryota</taxon>
        <taxon>Sar</taxon>
        <taxon>Alveolata</taxon>
        <taxon>Apicomplexa</taxon>
        <taxon>Aconoidasida</taxon>
        <taxon>Haemosporida</taxon>
        <taxon>Plasmodiidae</taxon>
        <taxon>Plasmodium</taxon>
        <taxon>Plasmodium (Plasmodium)</taxon>
    </lineage>
</organism>
<dbReference type="VEuPathDB" id="PlasmoDB:PVPAM_110061400"/>
<feature type="transmembrane region" description="Helical" evidence="1">
    <location>
        <begin position="244"/>
        <end position="266"/>
    </location>
</feature>
<sequence length="318" mass="36937">MSCPSQTKEESYKFFENIEDYIKKVKVAKSTVASTNAESECNSFMLTYGSEFTAKETAKNICEQFINLYNSLNDLKCNLNRDFKDKKCSDFLNYWVNYKLRKSMNNEGNSVRDLYDHLESQITGIGGFSIYLDFICDINKDDLNKMNILYRLYKNYTDLYDILDNSSQQVKETSLSLSTSCCKDYLEARYICDTSKTNSNSPFCNNLEIFKSKYEREIYNKVDQKESDFSDYFIKLSECPNNKIITTAVTGTVVGLIPLLGVLYKFTPMGQMFRSKNGILNKDINNNDEEMINMSLMDQENEQLRFQKGTYNIKYQSV</sequence>
<dbReference type="Proteomes" id="UP000305196">
    <property type="component" value="Unassembled WGS sequence"/>
</dbReference>
<dbReference type="VEuPathDB" id="PlasmoDB:PVW1_120015000"/>
<dbReference type="Pfam" id="PF05795">
    <property type="entry name" value="Plasmodium_Vir"/>
    <property type="match status" value="1"/>
</dbReference>
<name>A0A1G4ECH3_PLAVI</name>
<evidence type="ECO:0000313" key="3">
    <source>
        <dbReference type="Proteomes" id="UP000305196"/>
    </source>
</evidence>
<accession>A0A1G4ECH3</accession>
<evidence type="ECO:0000313" key="2">
    <source>
        <dbReference type="EMBL" id="SCA59774.1"/>
    </source>
</evidence>
<reference evidence="2 3" key="1">
    <citation type="submission" date="2016-07" db="EMBL/GenBank/DDBJ databases">
        <authorList>
            <consortium name="Pathogen Informatics"/>
        </authorList>
    </citation>
    <scope>NUCLEOTIDE SEQUENCE [LARGE SCALE GENOMIC DNA]</scope>
</reference>
<evidence type="ECO:0000256" key="1">
    <source>
        <dbReference type="SAM" id="Phobius"/>
    </source>
</evidence>
<dbReference type="VEuPathDB" id="PlasmoDB:PVX_053690"/>
<dbReference type="AlphaFoldDB" id="A0A1G4ECH3"/>
<protein>
    <submittedName>
        <fullName evidence="2">Vir protein, putative</fullName>
    </submittedName>
</protein>
<dbReference type="VEuPathDB" id="PlasmoDB:PVP01_0003000"/>
<keyword evidence="1" id="KW-0812">Transmembrane</keyword>
<proteinExistence type="predicted"/>